<organism evidence="1 2">
    <name type="scientific">Chaetomium tenue</name>
    <dbReference type="NCBI Taxonomy" id="1854479"/>
    <lineage>
        <taxon>Eukaryota</taxon>
        <taxon>Fungi</taxon>
        <taxon>Dikarya</taxon>
        <taxon>Ascomycota</taxon>
        <taxon>Pezizomycotina</taxon>
        <taxon>Sordariomycetes</taxon>
        <taxon>Sordariomycetidae</taxon>
        <taxon>Sordariales</taxon>
        <taxon>Chaetomiaceae</taxon>
        <taxon>Chaetomium</taxon>
    </lineage>
</organism>
<protein>
    <submittedName>
        <fullName evidence="1">Uncharacterized protein</fullName>
    </submittedName>
</protein>
<name>A0ACB7P5I7_9PEZI</name>
<reference evidence="1 2" key="1">
    <citation type="journal article" date="2021" name="Nat. Commun.">
        <title>Genetic determinants of endophytism in the Arabidopsis root mycobiome.</title>
        <authorList>
            <person name="Mesny F."/>
            <person name="Miyauchi S."/>
            <person name="Thiergart T."/>
            <person name="Pickel B."/>
            <person name="Atanasova L."/>
            <person name="Karlsson M."/>
            <person name="Huettel B."/>
            <person name="Barry K.W."/>
            <person name="Haridas S."/>
            <person name="Chen C."/>
            <person name="Bauer D."/>
            <person name="Andreopoulos W."/>
            <person name="Pangilinan J."/>
            <person name="LaButti K."/>
            <person name="Riley R."/>
            <person name="Lipzen A."/>
            <person name="Clum A."/>
            <person name="Drula E."/>
            <person name="Henrissat B."/>
            <person name="Kohler A."/>
            <person name="Grigoriev I.V."/>
            <person name="Martin F.M."/>
            <person name="Hacquard S."/>
        </authorList>
    </citation>
    <scope>NUCLEOTIDE SEQUENCE [LARGE SCALE GENOMIC DNA]</scope>
    <source>
        <strain evidence="1 2">MPI-SDFR-AT-0079</strain>
    </source>
</reference>
<sequence length="591" mass="65252">MCYIPYNVYTVCAHNRIGEVVECARQKDRNAELEKGNWCTGLQLTIRTCRRVEMAKLKYWFCPECRKHYKGYDIHGVEGILNYWAYKAMCGFSYCVTPGTVPGHVVFGGTLPALLGSSRIRCELLALDKAWPHTLFETKAQWLRRLERARTVTLELARTWSSSRGRMQSSEEIRVQPGLASPMATYPFPYVRDHVLSPITEASSSVESNLKLPLREKARTRETPQVHLSTLAKLCGEAPSGKPSSWLGEIQGAGSSTATLIENPLDPWASTRRETANEKFHQASVAFTQPPSRQLTEQFSAPKHNIQPKSTGPDTSGLEPLSHGSGKVSESMRNGNVPRTDFVYWDHEVWVDDPTNTNSVEPAQGSLGKELGRPQADDGLADDLTNSSSAEPIQKSPRRGPAEVLQADGILDYKAFAAATLGEVKAREVTREQEQEYEHEKPNMTSRFSVSDCDEDEAAERATIGSVSPASEDEAFNFEDPETTIPVPRTKEVKAGQLPEHCESDGSASIVIRYPTSRVVSPKPTYLSPPRFVGENGTSRTGSPNSDQFWDEFGNRPSRDARLLSSVMAQGVLPQNRLSTASIGATSIGVM</sequence>
<accession>A0ACB7P5I7</accession>
<proteinExistence type="predicted"/>
<gene>
    <name evidence="1" type="ORF">F5144DRAFT_309932</name>
</gene>
<dbReference type="Proteomes" id="UP000724584">
    <property type="component" value="Unassembled WGS sequence"/>
</dbReference>
<evidence type="ECO:0000313" key="2">
    <source>
        <dbReference type="Proteomes" id="UP000724584"/>
    </source>
</evidence>
<dbReference type="EMBL" id="JAGIZQ010000005">
    <property type="protein sequence ID" value="KAH6628480.1"/>
    <property type="molecule type" value="Genomic_DNA"/>
</dbReference>
<comment type="caution">
    <text evidence="1">The sequence shown here is derived from an EMBL/GenBank/DDBJ whole genome shotgun (WGS) entry which is preliminary data.</text>
</comment>
<keyword evidence="2" id="KW-1185">Reference proteome</keyword>
<evidence type="ECO:0000313" key="1">
    <source>
        <dbReference type="EMBL" id="KAH6628480.1"/>
    </source>
</evidence>